<organism evidence="4 5">
    <name type="scientific">Streptomyces lateritius</name>
    <dbReference type="NCBI Taxonomy" id="67313"/>
    <lineage>
        <taxon>Bacteria</taxon>
        <taxon>Bacillati</taxon>
        <taxon>Actinomycetota</taxon>
        <taxon>Actinomycetes</taxon>
        <taxon>Kitasatosporales</taxon>
        <taxon>Streptomycetaceae</taxon>
        <taxon>Streptomyces</taxon>
    </lineage>
</organism>
<proteinExistence type="predicted"/>
<dbReference type="InterPro" id="IPR029062">
    <property type="entry name" value="Class_I_gatase-like"/>
</dbReference>
<dbReference type="Gene3D" id="3.40.50.880">
    <property type="match status" value="1"/>
</dbReference>
<dbReference type="Proteomes" id="UP001603013">
    <property type="component" value="Unassembled WGS sequence"/>
</dbReference>
<dbReference type="Pfam" id="PF12833">
    <property type="entry name" value="HTH_18"/>
    <property type="match status" value="1"/>
</dbReference>
<dbReference type="InterPro" id="IPR052158">
    <property type="entry name" value="INH-QAR"/>
</dbReference>
<dbReference type="PANTHER" id="PTHR43130:SF3">
    <property type="entry name" value="HTH-TYPE TRANSCRIPTIONAL REGULATOR RV1931C"/>
    <property type="match status" value="1"/>
</dbReference>
<dbReference type="SUPFAM" id="SSF52317">
    <property type="entry name" value="Class I glutamine amidotransferase-like"/>
    <property type="match status" value="1"/>
</dbReference>
<dbReference type="PANTHER" id="PTHR43130">
    <property type="entry name" value="ARAC-FAMILY TRANSCRIPTIONAL REGULATOR"/>
    <property type="match status" value="1"/>
</dbReference>
<dbReference type="RefSeq" id="WP_391935057.1">
    <property type="nucleotide sequence ID" value="NZ_JBIBSM010000008.1"/>
</dbReference>
<dbReference type="PROSITE" id="PS01124">
    <property type="entry name" value="HTH_ARAC_FAMILY_2"/>
    <property type="match status" value="1"/>
</dbReference>
<comment type="caution">
    <text evidence="4">The sequence shown here is derived from an EMBL/GenBank/DDBJ whole genome shotgun (WGS) entry which is preliminary data.</text>
</comment>
<protein>
    <submittedName>
        <fullName evidence="4">GlxA family transcriptional regulator</fullName>
    </submittedName>
</protein>
<evidence type="ECO:0000256" key="2">
    <source>
        <dbReference type="ARBA" id="ARBA00023163"/>
    </source>
</evidence>
<evidence type="ECO:0000259" key="3">
    <source>
        <dbReference type="PROSITE" id="PS01124"/>
    </source>
</evidence>
<evidence type="ECO:0000256" key="1">
    <source>
        <dbReference type="ARBA" id="ARBA00023015"/>
    </source>
</evidence>
<dbReference type="InterPro" id="IPR009057">
    <property type="entry name" value="Homeodomain-like_sf"/>
</dbReference>
<name>A0ABW6YDD6_9ACTN</name>
<dbReference type="Gene3D" id="1.10.10.60">
    <property type="entry name" value="Homeodomain-like"/>
    <property type="match status" value="1"/>
</dbReference>
<dbReference type="SMART" id="SM00342">
    <property type="entry name" value="HTH_ARAC"/>
    <property type="match status" value="1"/>
</dbReference>
<dbReference type="SUPFAM" id="SSF46689">
    <property type="entry name" value="Homeodomain-like"/>
    <property type="match status" value="2"/>
</dbReference>
<keyword evidence="2" id="KW-0804">Transcription</keyword>
<dbReference type="CDD" id="cd03137">
    <property type="entry name" value="GATase1_AraC_1"/>
    <property type="match status" value="1"/>
</dbReference>
<sequence>MSSSVRPVHRVSVLALDGVIPFELGIPSRIFGSALAEDGSPLYEVRVCTLDGGPVRTSDGFSLLAAHGPEILGEADTVVVPPTHELRTLAEDGSLGTGPTAAALRLVRPGTRTVSICTGAYALAAAGLLDGRRATTHWWEAEHFRSLFPLVKLDEDVLFVDDGDVLTSAGAAAGVDLCLHLVRKDHGSATANQVARRCVVPPWRDGGQAQYIERPVPAPSSATTAPTRAWALGRLERPLTLAELAGHAGMSVRTFTRRFRDEAGTTPGQWLTAQRVELAKQLLETSDLTVDHIADRTGFGSGNSLRQHMRALVGVSPAAYRRTFHLTTGGRTAEDSTAAVVATADRTKAAGTTGDGLTG</sequence>
<keyword evidence="1" id="KW-0805">Transcription regulation</keyword>
<gene>
    <name evidence="4" type="ORF">ACF05T_17260</name>
</gene>
<keyword evidence="5" id="KW-1185">Reference proteome</keyword>
<dbReference type="Pfam" id="PF01965">
    <property type="entry name" value="DJ-1_PfpI"/>
    <property type="match status" value="1"/>
</dbReference>
<dbReference type="InterPro" id="IPR018060">
    <property type="entry name" value="HTH_AraC"/>
</dbReference>
<dbReference type="EMBL" id="JBIBSM010000008">
    <property type="protein sequence ID" value="MFF8277835.1"/>
    <property type="molecule type" value="Genomic_DNA"/>
</dbReference>
<feature type="domain" description="HTH araC/xylS-type" evidence="3">
    <location>
        <begin position="225"/>
        <end position="323"/>
    </location>
</feature>
<reference evidence="4 5" key="1">
    <citation type="submission" date="2024-10" db="EMBL/GenBank/DDBJ databases">
        <title>The Natural Products Discovery Center: Release of the First 8490 Sequenced Strains for Exploring Actinobacteria Biosynthetic Diversity.</title>
        <authorList>
            <person name="Kalkreuter E."/>
            <person name="Kautsar S.A."/>
            <person name="Yang D."/>
            <person name="Bader C.D."/>
            <person name="Teijaro C.N."/>
            <person name="Fluegel L."/>
            <person name="Davis C.M."/>
            <person name="Simpson J.R."/>
            <person name="Lauterbach L."/>
            <person name="Steele A.D."/>
            <person name="Gui C."/>
            <person name="Meng S."/>
            <person name="Li G."/>
            <person name="Viehrig K."/>
            <person name="Ye F."/>
            <person name="Su P."/>
            <person name="Kiefer A.F."/>
            <person name="Nichols A."/>
            <person name="Cepeda A.J."/>
            <person name="Yan W."/>
            <person name="Fan B."/>
            <person name="Jiang Y."/>
            <person name="Adhikari A."/>
            <person name="Zheng C.-J."/>
            <person name="Schuster L."/>
            <person name="Cowan T.M."/>
            <person name="Smanski M.J."/>
            <person name="Chevrette M.G."/>
            <person name="De Carvalho L.P.S."/>
            <person name="Shen B."/>
        </authorList>
    </citation>
    <scope>NUCLEOTIDE SEQUENCE [LARGE SCALE GENOMIC DNA]</scope>
    <source>
        <strain evidence="4 5">NPDC015755</strain>
    </source>
</reference>
<evidence type="ECO:0000313" key="4">
    <source>
        <dbReference type="EMBL" id="MFF8277835.1"/>
    </source>
</evidence>
<evidence type="ECO:0000313" key="5">
    <source>
        <dbReference type="Proteomes" id="UP001603013"/>
    </source>
</evidence>
<accession>A0ABW6YDD6</accession>
<dbReference type="InterPro" id="IPR002818">
    <property type="entry name" value="DJ-1/PfpI"/>
</dbReference>